<keyword evidence="1" id="KW-0472">Membrane</keyword>
<keyword evidence="1" id="KW-1133">Transmembrane helix</keyword>
<proteinExistence type="predicted"/>
<organism evidence="2 3">
    <name type="scientific">Paraburkholderia fungorum</name>
    <dbReference type="NCBI Taxonomy" id="134537"/>
    <lineage>
        <taxon>Bacteria</taxon>
        <taxon>Pseudomonadati</taxon>
        <taxon>Pseudomonadota</taxon>
        <taxon>Betaproteobacteria</taxon>
        <taxon>Burkholderiales</taxon>
        <taxon>Burkholderiaceae</taxon>
        <taxon>Paraburkholderia</taxon>
    </lineage>
</organism>
<evidence type="ECO:0000256" key="1">
    <source>
        <dbReference type="SAM" id="Phobius"/>
    </source>
</evidence>
<keyword evidence="1" id="KW-0812">Transmembrane</keyword>
<evidence type="ECO:0000313" key="2">
    <source>
        <dbReference type="EMBL" id="MBB6199440.1"/>
    </source>
</evidence>
<gene>
    <name evidence="2" type="ORF">GGD69_000261</name>
</gene>
<evidence type="ECO:0000313" key="3">
    <source>
        <dbReference type="Proteomes" id="UP000518681"/>
    </source>
</evidence>
<sequence>MSRWVIAFVGAWGICLAGMYVAWLVGLTLNCLFATGCFEQLSIDSLVAAVNLKSVFARGTLLAIAFIVIAWISRRRQ</sequence>
<dbReference type="RefSeq" id="WP_183796418.1">
    <property type="nucleotide sequence ID" value="NZ_JACIII010000001.1"/>
</dbReference>
<comment type="caution">
    <text evidence="2">The sequence shown here is derived from an EMBL/GenBank/DDBJ whole genome shotgun (WGS) entry which is preliminary data.</text>
</comment>
<keyword evidence="2" id="KW-0449">Lipoprotein</keyword>
<feature type="transmembrane region" description="Helical" evidence="1">
    <location>
        <begin position="7"/>
        <end position="35"/>
    </location>
</feature>
<protein>
    <submittedName>
        <fullName evidence="2">Outer membrane lipoprotein</fullName>
    </submittedName>
</protein>
<accession>A0AAW3UP93</accession>
<dbReference type="EMBL" id="JACIIK010000001">
    <property type="protein sequence ID" value="MBB6199440.1"/>
    <property type="molecule type" value="Genomic_DNA"/>
</dbReference>
<feature type="transmembrane region" description="Helical" evidence="1">
    <location>
        <begin position="55"/>
        <end position="73"/>
    </location>
</feature>
<dbReference type="AlphaFoldDB" id="A0AAW3UP93"/>
<name>A0AAW3UP93_9BURK</name>
<dbReference type="Proteomes" id="UP000518681">
    <property type="component" value="Unassembled WGS sequence"/>
</dbReference>
<reference evidence="2 3" key="1">
    <citation type="submission" date="2020-08" db="EMBL/GenBank/DDBJ databases">
        <title>Genomic Encyclopedia of Type Strains, Phase IV (KMG-V): Genome sequencing to study the core and pangenomes of soil and plant-associated prokaryotes.</title>
        <authorList>
            <person name="Whitman W."/>
        </authorList>
    </citation>
    <scope>NUCLEOTIDE SEQUENCE [LARGE SCALE GENOMIC DNA]</scope>
    <source>
        <strain evidence="2 3">SEMIA 4013</strain>
    </source>
</reference>